<dbReference type="SUPFAM" id="SSF54106">
    <property type="entry name" value="LysM domain"/>
    <property type="match status" value="1"/>
</dbReference>
<evidence type="ECO:0000313" key="9">
    <source>
        <dbReference type="Proteomes" id="UP000051063"/>
    </source>
</evidence>
<dbReference type="EMBL" id="LJJB01000010">
    <property type="protein sequence ID" value="KQL45976.1"/>
    <property type="molecule type" value="Genomic_DNA"/>
</dbReference>
<organism evidence="8 9">
    <name type="scientific">Brevibacillus choshinensis</name>
    <dbReference type="NCBI Taxonomy" id="54911"/>
    <lineage>
        <taxon>Bacteria</taxon>
        <taxon>Bacillati</taxon>
        <taxon>Bacillota</taxon>
        <taxon>Bacilli</taxon>
        <taxon>Bacillales</taxon>
        <taxon>Paenibacillaceae</taxon>
        <taxon>Brevibacillus</taxon>
    </lineage>
</organism>
<keyword evidence="2" id="KW-0645">Protease</keyword>
<dbReference type="InterPro" id="IPR036779">
    <property type="entry name" value="LysM_dom_sf"/>
</dbReference>
<name>A0ABR5N5T7_BRECH</name>
<keyword evidence="5 8" id="KW-0378">Hydrolase</keyword>
<evidence type="ECO:0000256" key="5">
    <source>
        <dbReference type="ARBA" id="ARBA00022801"/>
    </source>
</evidence>
<keyword evidence="4" id="KW-0677">Repeat</keyword>
<evidence type="ECO:0000256" key="3">
    <source>
        <dbReference type="ARBA" id="ARBA00022729"/>
    </source>
</evidence>
<dbReference type="PANTHER" id="PTHR47053:SF1">
    <property type="entry name" value="MUREIN DD-ENDOPEPTIDASE MEPH-RELATED"/>
    <property type="match status" value="1"/>
</dbReference>
<keyword evidence="6" id="KW-0788">Thiol protease</keyword>
<dbReference type="Pfam" id="PF00877">
    <property type="entry name" value="NLPC_P60"/>
    <property type="match status" value="1"/>
</dbReference>
<keyword evidence="3" id="KW-0732">Signal</keyword>
<dbReference type="InterPro" id="IPR051202">
    <property type="entry name" value="Peptidase_C40"/>
</dbReference>
<proteinExistence type="inferred from homology"/>
<dbReference type="SUPFAM" id="SSF54001">
    <property type="entry name" value="Cysteine proteinases"/>
    <property type="match status" value="1"/>
</dbReference>
<sequence length="325" mass="37617">MSLKSTRIKLLLFQRDYFTKRRRVFNNIHLIRVNGINYLALRSLLEIIEYDFFRVHQQSFVVTDGSELVTIPKMGIFAKREGVSFRIDHLLVVKNERFVSLRSISRLFNVDAKFCLTKKRVVIRQPGRFFVTLRGDTLQSISRLLNTTVKKLLAVNTTLREPIASGIKVIIPTVGFRSLPRKRTTKTNKTLTIKQQTELAGPIISLGRSLLGTKYKFGARPYPISRRFDCSSYIQYIFKQNGIHLPRTSRAQASSGRSIQQRNVEPGDLIFFRRNRYSDNRIGHVGIDIGNGRMLNTYKSPPGVTITRWRSPLWLKRYVKAREII</sequence>
<keyword evidence="9" id="KW-1185">Reference proteome</keyword>
<comment type="similarity">
    <text evidence="1">Belongs to the peptidase C40 family.</text>
</comment>
<feature type="domain" description="NlpC/P60" evidence="7">
    <location>
        <begin position="197"/>
        <end position="325"/>
    </location>
</feature>
<dbReference type="GO" id="GO:0016787">
    <property type="term" value="F:hydrolase activity"/>
    <property type="evidence" value="ECO:0007669"/>
    <property type="project" value="UniProtKB-KW"/>
</dbReference>
<dbReference type="InterPro" id="IPR038765">
    <property type="entry name" value="Papain-like_cys_pep_sf"/>
</dbReference>
<dbReference type="Proteomes" id="UP000051063">
    <property type="component" value="Unassembled WGS sequence"/>
</dbReference>
<dbReference type="Gene3D" id="3.90.1720.10">
    <property type="entry name" value="endopeptidase domain like (from Nostoc punctiforme)"/>
    <property type="match status" value="1"/>
</dbReference>
<comment type="caution">
    <text evidence="8">The sequence shown here is derived from an EMBL/GenBank/DDBJ whole genome shotgun (WGS) entry which is preliminary data.</text>
</comment>
<evidence type="ECO:0000256" key="2">
    <source>
        <dbReference type="ARBA" id="ARBA00022670"/>
    </source>
</evidence>
<protein>
    <submittedName>
        <fullName evidence="8">Cell wall hydrolase</fullName>
    </submittedName>
</protein>
<evidence type="ECO:0000256" key="4">
    <source>
        <dbReference type="ARBA" id="ARBA00022737"/>
    </source>
</evidence>
<dbReference type="PANTHER" id="PTHR47053">
    <property type="entry name" value="MUREIN DD-ENDOPEPTIDASE MEPH-RELATED"/>
    <property type="match status" value="1"/>
</dbReference>
<evidence type="ECO:0000313" key="8">
    <source>
        <dbReference type="EMBL" id="KQL45976.1"/>
    </source>
</evidence>
<evidence type="ECO:0000256" key="6">
    <source>
        <dbReference type="ARBA" id="ARBA00022807"/>
    </source>
</evidence>
<accession>A0ABR5N5T7</accession>
<reference evidence="8 9" key="1">
    <citation type="submission" date="2015-09" db="EMBL/GenBank/DDBJ databases">
        <title>Genome sequencing project for genomic taxonomy and phylogenomics of Bacillus-like bacteria.</title>
        <authorList>
            <person name="Liu B."/>
            <person name="Wang J."/>
            <person name="Zhu Y."/>
            <person name="Liu G."/>
            <person name="Chen Q."/>
            <person name="Chen Z."/>
            <person name="Lan J."/>
            <person name="Che J."/>
            <person name="Ge C."/>
            <person name="Shi H."/>
            <person name="Pan Z."/>
            <person name="Liu X."/>
        </authorList>
    </citation>
    <scope>NUCLEOTIDE SEQUENCE [LARGE SCALE GENOMIC DNA]</scope>
    <source>
        <strain evidence="8 9">DSM 8552</strain>
    </source>
</reference>
<dbReference type="PROSITE" id="PS51935">
    <property type="entry name" value="NLPC_P60"/>
    <property type="match status" value="1"/>
</dbReference>
<dbReference type="InterPro" id="IPR000064">
    <property type="entry name" value="NLP_P60_dom"/>
</dbReference>
<evidence type="ECO:0000256" key="1">
    <source>
        <dbReference type="ARBA" id="ARBA00007074"/>
    </source>
</evidence>
<gene>
    <name evidence="8" type="ORF">AN963_13250</name>
</gene>
<evidence type="ECO:0000259" key="7">
    <source>
        <dbReference type="PROSITE" id="PS51935"/>
    </source>
</evidence>
<dbReference type="Pfam" id="PF01476">
    <property type="entry name" value="LysM"/>
    <property type="match status" value="1"/>
</dbReference>
<dbReference type="InterPro" id="IPR018392">
    <property type="entry name" value="LysM"/>
</dbReference>